<proteinExistence type="predicted"/>
<dbReference type="Proteomes" id="UP001060085">
    <property type="component" value="Linkage Group LG05"/>
</dbReference>
<reference evidence="2" key="1">
    <citation type="journal article" date="2023" name="Nat. Plants">
        <title>Single-cell RNA sequencing provides a high-resolution roadmap for understanding the multicellular compartmentation of specialized metabolism.</title>
        <authorList>
            <person name="Sun S."/>
            <person name="Shen X."/>
            <person name="Li Y."/>
            <person name="Li Y."/>
            <person name="Wang S."/>
            <person name="Li R."/>
            <person name="Zhang H."/>
            <person name="Shen G."/>
            <person name="Guo B."/>
            <person name="Wei J."/>
            <person name="Xu J."/>
            <person name="St-Pierre B."/>
            <person name="Chen S."/>
            <person name="Sun C."/>
        </authorList>
    </citation>
    <scope>NUCLEOTIDE SEQUENCE [LARGE SCALE GENOMIC DNA]</scope>
</reference>
<evidence type="ECO:0000313" key="1">
    <source>
        <dbReference type="EMBL" id="KAI5660596.1"/>
    </source>
</evidence>
<gene>
    <name evidence="1" type="ORF">M9H77_19919</name>
</gene>
<name>A0ACC0AIP1_CATRO</name>
<evidence type="ECO:0000313" key="2">
    <source>
        <dbReference type="Proteomes" id="UP001060085"/>
    </source>
</evidence>
<dbReference type="EMBL" id="CM044705">
    <property type="protein sequence ID" value="KAI5660596.1"/>
    <property type="molecule type" value="Genomic_DNA"/>
</dbReference>
<sequence>MSFMGLHTCWRYASPSFRHYSLPKGSFYSISTLTPSSSNENGPLPESHSDQQPQIDESHILNQLSDILPVHDNQSVHNPPIGNLMDNHLQTRAVDGFLQPEDKLRGVFLQKLCSKSAIESTLTNVYVELTIDILAKVVNRGSLDGEAMVTFFNWAVKQPNISKDLDSYHVILKALGRRKYFKHMVDMLCDMSKWGIIPTSETLFIVMDSFIRARQVSKAIQIFYNLEDYALERGSETFNILLRCLCQRSHVGTACSLLNKMKGKVPFNSMTYNLVIGGWSKFGRISEVERNLEAMVEIGLDPDSLTYSYILEGLGRAEQIDDAVKIFRELEEMGCMLTAEVYNAMISNFTSVGNIDEGLIYYNQMLRSNCSPNMDTYIRLISALLKVRRVAEAIELYDEMLNRGIVPTTGVVTSFMEPLCGYGPPHAALIIYKKARKVGCKVSMTTYKLLLLRLSRLGKCGMLFDIWAQMQDSGYSSDTEVFEYIINGLCSIGKLENAVLVMEESLQMGFCPSRLTCSKLNKKLLASNKVEMAYKLLLKIKVARKYENARTYWRAKGWHF</sequence>
<organism evidence="1 2">
    <name type="scientific">Catharanthus roseus</name>
    <name type="common">Madagascar periwinkle</name>
    <name type="synonym">Vinca rosea</name>
    <dbReference type="NCBI Taxonomy" id="4058"/>
    <lineage>
        <taxon>Eukaryota</taxon>
        <taxon>Viridiplantae</taxon>
        <taxon>Streptophyta</taxon>
        <taxon>Embryophyta</taxon>
        <taxon>Tracheophyta</taxon>
        <taxon>Spermatophyta</taxon>
        <taxon>Magnoliopsida</taxon>
        <taxon>eudicotyledons</taxon>
        <taxon>Gunneridae</taxon>
        <taxon>Pentapetalae</taxon>
        <taxon>asterids</taxon>
        <taxon>lamiids</taxon>
        <taxon>Gentianales</taxon>
        <taxon>Apocynaceae</taxon>
        <taxon>Rauvolfioideae</taxon>
        <taxon>Vinceae</taxon>
        <taxon>Catharanthinae</taxon>
        <taxon>Catharanthus</taxon>
    </lineage>
</organism>
<comment type="caution">
    <text evidence="1">The sequence shown here is derived from an EMBL/GenBank/DDBJ whole genome shotgun (WGS) entry which is preliminary data.</text>
</comment>
<protein>
    <submittedName>
        <fullName evidence="1">Uncharacterized protein</fullName>
    </submittedName>
</protein>
<accession>A0ACC0AIP1</accession>
<keyword evidence="2" id="KW-1185">Reference proteome</keyword>